<evidence type="ECO:0000256" key="1">
    <source>
        <dbReference type="SAM" id="MobiDB-lite"/>
    </source>
</evidence>
<sequence>MADTQSDDLDAYSSDTLSNSSEPSTMPQEHPKKDIEDLSFAELMGHIRRLVEIEDCDPADGAHFLRITTKKNRCYFLDRYIRKHGDALNRALGVTKREPGCDWATLSDKSLQVHLLIAVEADAADVYADTILINFFSLHSRIEREAFQQIYGVSVKDARRMEQIPGMSHVLNLRANAHLYPDVFNIEAFRSTIELDTTIAIIQAHVLLESNEMPPTLPEIIRKLSFYSIRPSTGWEGPALLLHVTGH</sequence>
<evidence type="ECO:0000313" key="2">
    <source>
        <dbReference type="EMBL" id="KAL0262559.1"/>
    </source>
</evidence>
<reference evidence="2 3" key="1">
    <citation type="submission" date="2024-02" db="EMBL/GenBank/DDBJ databases">
        <title>De novo assembly and annotation of 12 fungi associated with fruit tree decline syndrome in Ontario, Canada.</title>
        <authorList>
            <person name="Sulman M."/>
            <person name="Ellouze W."/>
            <person name="Ilyukhin E."/>
        </authorList>
    </citation>
    <scope>NUCLEOTIDE SEQUENCE [LARGE SCALE GENOMIC DNA]</scope>
    <source>
        <strain evidence="2 3">FDS-637</strain>
    </source>
</reference>
<comment type="caution">
    <text evidence="2">The sequence shown here is derived from an EMBL/GenBank/DDBJ whole genome shotgun (WGS) entry which is preliminary data.</text>
</comment>
<accession>A0ABR3CPJ8</accession>
<feature type="compositionally biased region" description="Polar residues" evidence="1">
    <location>
        <begin position="13"/>
        <end position="27"/>
    </location>
</feature>
<feature type="region of interest" description="Disordered" evidence="1">
    <location>
        <begin position="1"/>
        <end position="33"/>
    </location>
</feature>
<name>A0ABR3CPJ8_9PEZI</name>
<organism evidence="2 3">
    <name type="scientific">Diplodia seriata</name>
    <dbReference type="NCBI Taxonomy" id="420778"/>
    <lineage>
        <taxon>Eukaryota</taxon>
        <taxon>Fungi</taxon>
        <taxon>Dikarya</taxon>
        <taxon>Ascomycota</taxon>
        <taxon>Pezizomycotina</taxon>
        <taxon>Dothideomycetes</taxon>
        <taxon>Dothideomycetes incertae sedis</taxon>
        <taxon>Botryosphaeriales</taxon>
        <taxon>Botryosphaeriaceae</taxon>
        <taxon>Diplodia</taxon>
    </lineage>
</organism>
<dbReference type="RefSeq" id="XP_066635588.1">
    <property type="nucleotide sequence ID" value="XM_066773021.1"/>
</dbReference>
<gene>
    <name evidence="2" type="ORF">SLS55_001527</name>
</gene>
<dbReference type="EMBL" id="JAJVCZ030000002">
    <property type="protein sequence ID" value="KAL0262559.1"/>
    <property type="molecule type" value="Genomic_DNA"/>
</dbReference>
<keyword evidence="3" id="KW-1185">Reference proteome</keyword>
<feature type="compositionally biased region" description="Acidic residues" evidence="1">
    <location>
        <begin position="1"/>
        <end position="10"/>
    </location>
</feature>
<protein>
    <submittedName>
        <fullName evidence="2">Uncharacterized protein</fullName>
    </submittedName>
</protein>
<dbReference type="Proteomes" id="UP001430584">
    <property type="component" value="Unassembled WGS sequence"/>
</dbReference>
<proteinExistence type="predicted"/>
<dbReference type="GeneID" id="92005612"/>
<evidence type="ECO:0000313" key="3">
    <source>
        <dbReference type="Proteomes" id="UP001430584"/>
    </source>
</evidence>